<keyword evidence="1" id="KW-0223">Dioxygenase</keyword>
<sequence length="422" mass="46748">MLPRGVLVGTDKLGTGLPWVEAIADSFPRYSCETFHTVELPALNAENGRLVVDDLADVPPLAFRVDGLTFTWIATADGIEAVEGDANAATLVELDEATFSAFLHELLTASGSVRTGRAKVVRGTVASWKRWEPATRALITGRPIYTEAVWDTLIDRDGTPLDLHRRFPVDGDRDEMRHFLATAGFLHVKGVYMPEEISTLRDEVEFVRSKTTPGDPFSWWSVNADGEEVVTRVNYLGRYSQVLQDLCFEPRLTEWARLGNPAFRVCDDRLDGPMVFIKSSNVVKGDGDLGWHVDDGIGGHPVLCPLIQGGIQLDYANPENGQLVVLAGSHRYANHWRKWGEEGNLPVTKLETEPGDLTLHFGDVMHSTPPPTGPDAGRRALYYKFSEEKTFRWVPSGCHYNDALFRADEDGTVSARAATQRT</sequence>
<reference evidence="1" key="1">
    <citation type="submission" date="2019-07" db="EMBL/GenBank/DDBJ databases">
        <title>Genomic Encyclopedia of Type Strains, Phase IV (KMG-IV): sequencing the most valuable type-strain genomes for metagenomic binning, comparative biology and taxonomic classification.</title>
        <authorList>
            <person name="Goeker M."/>
        </authorList>
    </citation>
    <scope>NUCLEOTIDE SEQUENCE</scope>
    <source>
        <strain evidence="1">DSM 44596</strain>
    </source>
</reference>
<name>A0A652YYJ0_NOCGL</name>
<dbReference type="SUPFAM" id="SSF51197">
    <property type="entry name" value="Clavaminate synthase-like"/>
    <property type="match status" value="1"/>
</dbReference>
<dbReference type="PANTHER" id="PTHR20883">
    <property type="entry name" value="PHYTANOYL-COA DIOXYGENASE DOMAIN CONTAINING 1"/>
    <property type="match status" value="1"/>
</dbReference>
<keyword evidence="1" id="KW-0560">Oxidoreductase</keyword>
<organism evidence="1">
    <name type="scientific">Nocardia globerula</name>
    <dbReference type="NCBI Taxonomy" id="1818"/>
    <lineage>
        <taxon>Bacteria</taxon>
        <taxon>Bacillati</taxon>
        <taxon>Actinomycetota</taxon>
        <taxon>Actinomycetes</taxon>
        <taxon>Mycobacteriales</taxon>
        <taxon>Nocardiaceae</taxon>
        <taxon>Nocardia</taxon>
    </lineage>
</organism>
<dbReference type="Pfam" id="PF05721">
    <property type="entry name" value="PhyH"/>
    <property type="match status" value="1"/>
</dbReference>
<dbReference type="Gene3D" id="2.60.120.620">
    <property type="entry name" value="q2cbj1_9rhob like domain"/>
    <property type="match status" value="1"/>
</dbReference>
<proteinExistence type="predicted"/>
<dbReference type="AlphaFoldDB" id="A0A652YYJ0"/>
<protein>
    <submittedName>
        <fullName evidence="1">Phytanoyl-CoA dioxygenase PhyH</fullName>
    </submittedName>
</protein>
<dbReference type="GO" id="GO:0016706">
    <property type="term" value="F:2-oxoglutarate-dependent dioxygenase activity"/>
    <property type="evidence" value="ECO:0007669"/>
    <property type="project" value="UniProtKB-ARBA"/>
</dbReference>
<dbReference type="InterPro" id="IPR008775">
    <property type="entry name" value="Phytyl_CoA_dOase-like"/>
</dbReference>
<dbReference type="EMBL" id="VNIQ01000001">
    <property type="protein sequence ID" value="TYQ08759.1"/>
    <property type="molecule type" value="Genomic_DNA"/>
</dbReference>
<accession>A0A652YYJ0</accession>
<evidence type="ECO:0000313" key="1">
    <source>
        <dbReference type="EMBL" id="TYQ08759.1"/>
    </source>
</evidence>
<gene>
    <name evidence="1" type="ORF">FNL38_1011136</name>
</gene>
<dbReference type="GO" id="GO:0005506">
    <property type="term" value="F:iron ion binding"/>
    <property type="evidence" value="ECO:0007669"/>
    <property type="project" value="UniProtKB-ARBA"/>
</dbReference>
<comment type="caution">
    <text evidence="1">The sequence shown here is derived from an EMBL/GenBank/DDBJ whole genome shotgun (WGS) entry which is preliminary data.</text>
</comment>
<dbReference type="PANTHER" id="PTHR20883:SF48">
    <property type="entry name" value="ECTOINE DIOXYGENASE"/>
    <property type="match status" value="1"/>
</dbReference>